<accession>A0ABY4YNL0</accession>
<organism evidence="4 5">
    <name type="scientific">Ornithinimicrobium faecis</name>
    <dbReference type="NCBI Taxonomy" id="2934158"/>
    <lineage>
        <taxon>Bacteria</taxon>
        <taxon>Bacillati</taxon>
        <taxon>Actinomycetota</taxon>
        <taxon>Actinomycetes</taxon>
        <taxon>Micrococcales</taxon>
        <taxon>Ornithinimicrobiaceae</taxon>
        <taxon>Ornithinimicrobium</taxon>
    </lineage>
</organism>
<proteinExistence type="predicted"/>
<name>A0ABY4YNL0_9MICO</name>
<feature type="domain" description="WYL" evidence="1">
    <location>
        <begin position="149"/>
        <end position="214"/>
    </location>
</feature>
<dbReference type="PANTHER" id="PTHR34580">
    <property type="match status" value="1"/>
</dbReference>
<keyword evidence="5" id="KW-1185">Reference proteome</keyword>
<dbReference type="InterPro" id="IPR043839">
    <property type="entry name" value="PafC_HTH"/>
</dbReference>
<dbReference type="Proteomes" id="UP001056455">
    <property type="component" value="Chromosome"/>
</dbReference>
<dbReference type="PIRSF" id="PIRSF016838">
    <property type="entry name" value="PafC"/>
    <property type="match status" value="1"/>
</dbReference>
<dbReference type="InterPro" id="IPR028349">
    <property type="entry name" value="PafC-like"/>
</dbReference>
<reference evidence="4" key="1">
    <citation type="submission" date="2022-06" db="EMBL/GenBank/DDBJ databases">
        <title>Ornithinimicrobium HY1793.</title>
        <authorList>
            <person name="Huang Y."/>
        </authorList>
    </citation>
    <scope>NUCLEOTIDE SEQUENCE</scope>
    <source>
        <strain evidence="4">HY1793</strain>
    </source>
</reference>
<dbReference type="InterPro" id="IPR057727">
    <property type="entry name" value="WCX_dom"/>
</dbReference>
<dbReference type="PANTHER" id="PTHR34580:SF1">
    <property type="entry name" value="PROTEIN PAFC"/>
    <property type="match status" value="1"/>
</dbReference>
<evidence type="ECO:0000259" key="2">
    <source>
        <dbReference type="Pfam" id="PF19187"/>
    </source>
</evidence>
<evidence type="ECO:0000259" key="3">
    <source>
        <dbReference type="Pfam" id="PF25583"/>
    </source>
</evidence>
<dbReference type="InterPro" id="IPR051534">
    <property type="entry name" value="CBASS_pafABC_assoc_protein"/>
</dbReference>
<dbReference type="Pfam" id="PF25583">
    <property type="entry name" value="WCX"/>
    <property type="match status" value="1"/>
</dbReference>
<feature type="domain" description="WCX" evidence="3">
    <location>
        <begin position="244"/>
        <end position="317"/>
    </location>
</feature>
<protein>
    <submittedName>
        <fullName evidence="4">WYL domain-containing protein</fullName>
    </submittedName>
</protein>
<evidence type="ECO:0000313" key="4">
    <source>
        <dbReference type="EMBL" id="USQ78197.1"/>
    </source>
</evidence>
<dbReference type="InterPro" id="IPR026881">
    <property type="entry name" value="WYL_dom"/>
</dbReference>
<evidence type="ECO:0000313" key="5">
    <source>
        <dbReference type="Proteomes" id="UP001056455"/>
    </source>
</evidence>
<dbReference type="Pfam" id="PF13280">
    <property type="entry name" value="WYL"/>
    <property type="match status" value="1"/>
</dbReference>
<dbReference type="RefSeq" id="WP_252590995.1">
    <property type="nucleotide sequence ID" value="NZ_CP099489.1"/>
</dbReference>
<dbReference type="PROSITE" id="PS52050">
    <property type="entry name" value="WYL"/>
    <property type="match status" value="1"/>
</dbReference>
<gene>
    <name evidence="4" type="ORF">NF556_11055</name>
</gene>
<feature type="domain" description="PafC HTH" evidence="2">
    <location>
        <begin position="9"/>
        <end position="122"/>
    </location>
</feature>
<dbReference type="Pfam" id="PF19187">
    <property type="entry name" value="HTH_PafC"/>
    <property type="match status" value="1"/>
</dbReference>
<sequence length="323" mass="35514">MAMHETATERLSRLLTMVPWLMNRQGVDIAEAAQELGVSQDQFVEDLELLFMCGTPGHYPDDLIDASWEGGRVHVGNADEIARPLRLGRDEALALIVALRALGATPGVGAQDAIERALAKLEKAAGDSGSAAAQVSVSLEVGEVEQQRLEQIREALAGPRRVHLRHYNPARDETTERDVDPMRVLSLEGRWYLEGWCHRAQDVRLFRLDRIEELSILDQDGTPPAGAQPQERGDSAFRARPGDLRVELELAPSAAWVSENFPMESVERREDGSLRVSLLATDPAWVRRLVWRLGGAATVLAPAELATDVRAGAEQALQSYGVH</sequence>
<evidence type="ECO:0000259" key="1">
    <source>
        <dbReference type="Pfam" id="PF13280"/>
    </source>
</evidence>
<dbReference type="EMBL" id="CP099489">
    <property type="protein sequence ID" value="USQ78197.1"/>
    <property type="molecule type" value="Genomic_DNA"/>
</dbReference>